<evidence type="ECO:0000259" key="4">
    <source>
        <dbReference type="PROSITE" id="PS51350"/>
    </source>
</evidence>
<feature type="domain" description="HPr" evidence="4">
    <location>
        <begin position="1"/>
        <end position="92"/>
    </location>
</feature>
<keyword evidence="6" id="KW-1185">Reference proteome</keyword>
<dbReference type="Gene3D" id="3.30.1340.10">
    <property type="entry name" value="HPr-like"/>
    <property type="match status" value="1"/>
</dbReference>
<comment type="caution">
    <text evidence="5">The sequence shown here is derived from an EMBL/GenBank/DDBJ whole genome shotgun (WGS) entry which is preliminary data.</text>
</comment>
<dbReference type="Proteomes" id="UP000823486">
    <property type="component" value="Unassembled WGS sequence"/>
</dbReference>
<dbReference type="PROSITE" id="PS51350">
    <property type="entry name" value="PTS_HPR_DOM"/>
    <property type="match status" value="1"/>
</dbReference>
<evidence type="ECO:0000256" key="2">
    <source>
        <dbReference type="ARBA" id="ARBA00022490"/>
    </source>
</evidence>
<keyword evidence="3" id="KW-0598">Phosphotransferase system</keyword>
<dbReference type="PANTHER" id="PTHR33705">
    <property type="entry name" value="PHOSPHOCARRIER PROTEIN HPR"/>
    <property type="match status" value="1"/>
</dbReference>
<dbReference type="SUPFAM" id="SSF55594">
    <property type="entry name" value="HPr-like"/>
    <property type="match status" value="1"/>
</dbReference>
<gene>
    <name evidence="5" type="ORF">JOC77_004226</name>
</gene>
<dbReference type="InterPro" id="IPR035895">
    <property type="entry name" value="HPr-like_sf"/>
</dbReference>
<dbReference type="PANTHER" id="PTHR33705:SF2">
    <property type="entry name" value="PHOSPHOCARRIER PROTEIN NPR"/>
    <property type="match status" value="1"/>
</dbReference>
<accession>A0ABS2QNK5</accession>
<evidence type="ECO:0000313" key="5">
    <source>
        <dbReference type="EMBL" id="MBM7694749.1"/>
    </source>
</evidence>
<dbReference type="InterPro" id="IPR000032">
    <property type="entry name" value="HPr-like"/>
</dbReference>
<sequence>MIKKQFKIVAVTGFAHPACLIVSDASKFTSTISLIHRGVSVNLKNPPNSIMELISLRIKPGTFVEITANGCDEHAALHTIENSLSKNLYIEPEKRGNSWTVSNYSFCDEIVF</sequence>
<dbReference type="RefSeq" id="WP_204548103.1">
    <property type="nucleotide sequence ID" value="NZ_JAFBFI010000035.1"/>
</dbReference>
<evidence type="ECO:0000256" key="3">
    <source>
        <dbReference type="ARBA" id="ARBA00022683"/>
    </source>
</evidence>
<dbReference type="Pfam" id="PF00381">
    <property type="entry name" value="PTS-HPr"/>
    <property type="match status" value="1"/>
</dbReference>
<name>A0ABS2QNK5_9BACI</name>
<reference evidence="5 6" key="1">
    <citation type="submission" date="2021-01" db="EMBL/GenBank/DDBJ databases">
        <title>Genomic Encyclopedia of Type Strains, Phase IV (KMG-IV): sequencing the most valuable type-strain genomes for metagenomic binning, comparative biology and taxonomic classification.</title>
        <authorList>
            <person name="Goeker M."/>
        </authorList>
    </citation>
    <scope>NUCLEOTIDE SEQUENCE [LARGE SCALE GENOMIC DNA]</scope>
    <source>
        <strain evidence="5 6">DSM 105482</strain>
    </source>
</reference>
<dbReference type="EMBL" id="JAFBFI010000035">
    <property type="protein sequence ID" value="MBM7694749.1"/>
    <property type="molecule type" value="Genomic_DNA"/>
</dbReference>
<organism evidence="5 6">
    <name type="scientific">Peribacillus deserti</name>
    <dbReference type="NCBI Taxonomy" id="673318"/>
    <lineage>
        <taxon>Bacteria</taxon>
        <taxon>Bacillati</taxon>
        <taxon>Bacillota</taxon>
        <taxon>Bacilli</taxon>
        <taxon>Bacillales</taxon>
        <taxon>Bacillaceae</taxon>
        <taxon>Peribacillus</taxon>
    </lineage>
</organism>
<dbReference type="NCBIfam" id="TIGR01003">
    <property type="entry name" value="PTS_HPr_family"/>
    <property type="match status" value="1"/>
</dbReference>
<dbReference type="InterPro" id="IPR050399">
    <property type="entry name" value="HPr"/>
</dbReference>
<comment type="subcellular location">
    <subcellularLocation>
        <location evidence="1">Cytoplasm</location>
    </subcellularLocation>
</comment>
<keyword evidence="2" id="KW-0963">Cytoplasm</keyword>
<evidence type="ECO:0000256" key="1">
    <source>
        <dbReference type="ARBA" id="ARBA00004496"/>
    </source>
</evidence>
<evidence type="ECO:0000313" key="6">
    <source>
        <dbReference type="Proteomes" id="UP000823486"/>
    </source>
</evidence>
<proteinExistence type="predicted"/>
<protein>
    <submittedName>
        <fullName evidence="5">Phosphocarrier protein</fullName>
    </submittedName>
</protein>